<proteinExistence type="predicted"/>
<dbReference type="Proteomes" id="UP000472372">
    <property type="component" value="Chromosome 10"/>
</dbReference>
<feature type="region of interest" description="Disordered" evidence="1">
    <location>
        <begin position="234"/>
        <end position="323"/>
    </location>
</feature>
<dbReference type="SMART" id="SM00356">
    <property type="entry name" value="ZnF_C3H1"/>
    <property type="match status" value="5"/>
</dbReference>
<dbReference type="PROSITE" id="PS50103">
    <property type="entry name" value="ZF_C3H1"/>
    <property type="match status" value="2"/>
</dbReference>
<name>A0A6S6WD61_9PLEO</name>
<gene>
    <name evidence="3" type="ORF">PTTW11_10108</name>
</gene>
<feature type="domain" description="C3H1-type" evidence="2">
    <location>
        <begin position="545"/>
        <end position="572"/>
    </location>
</feature>
<dbReference type="Gene3D" id="4.10.1000.10">
    <property type="entry name" value="Zinc finger, CCCH-type"/>
    <property type="match status" value="1"/>
</dbReference>
<feature type="region of interest" description="Disordered" evidence="1">
    <location>
        <begin position="1"/>
        <end position="37"/>
    </location>
</feature>
<evidence type="ECO:0000256" key="1">
    <source>
        <dbReference type="SAM" id="MobiDB-lite"/>
    </source>
</evidence>
<protein>
    <submittedName>
        <fullName evidence="3">ERM multi-domain protein</fullName>
    </submittedName>
</protein>
<feature type="compositionally biased region" description="Basic and acidic residues" evidence="1">
    <location>
        <begin position="10"/>
        <end position="25"/>
    </location>
</feature>
<reference evidence="3" key="1">
    <citation type="submission" date="2021-02" db="EMBL/GenBank/DDBJ databases">
        <authorList>
            <person name="Syme A R."/>
            <person name="Syme A R."/>
            <person name="Moolhuijzen P."/>
        </authorList>
    </citation>
    <scope>NUCLEOTIDE SEQUENCE</scope>
    <source>
        <strain evidence="3">W1-1</strain>
    </source>
</reference>
<feature type="compositionally biased region" description="Basic and acidic residues" evidence="1">
    <location>
        <begin position="234"/>
        <end position="250"/>
    </location>
</feature>
<dbReference type="EMBL" id="HG992986">
    <property type="protein sequence ID" value="CAE7210954.1"/>
    <property type="molecule type" value="Genomic_DNA"/>
</dbReference>
<accession>A0A6S6WD61</accession>
<evidence type="ECO:0000259" key="2">
    <source>
        <dbReference type="PROSITE" id="PS50103"/>
    </source>
</evidence>
<dbReference type="AlphaFoldDB" id="A0A6S6WD61"/>
<evidence type="ECO:0000313" key="4">
    <source>
        <dbReference type="Proteomes" id="UP000472372"/>
    </source>
</evidence>
<feature type="region of interest" description="Disordered" evidence="1">
    <location>
        <begin position="772"/>
        <end position="808"/>
    </location>
</feature>
<feature type="compositionally biased region" description="Basic and acidic residues" evidence="1">
    <location>
        <begin position="262"/>
        <end position="313"/>
    </location>
</feature>
<feature type="region of interest" description="Disordered" evidence="1">
    <location>
        <begin position="862"/>
        <end position="893"/>
    </location>
</feature>
<feature type="domain" description="C3H1-type" evidence="2">
    <location>
        <begin position="728"/>
        <end position="755"/>
    </location>
</feature>
<dbReference type="GO" id="GO:0046872">
    <property type="term" value="F:metal ion binding"/>
    <property type="evidence" value="ECO:0007669"/>
    <property type="project" value="InterPro"/>
</dbReference>
<evidence type="ECO:0000313" key="3">
    <source>
        <dbReference type="EMBL" id="CAE7210954.1"/>
    </source>
</evidence>
<sequence length="893" mass="100328">MAGEKKKRAAPIDKSEPADQNDVIRKPRAKKSRAGTDKYNPKYMAKMCFSAYALRLHEAALPVHTEDVAEDFRQDLLEIFTHAHTKGNFKQGTAARHMIPRLAGNANSTRAEKDTIVKVFVEHYNGVRKDLEAIDELYNSDKSVNDEFVTTMRTHVAGLHKALAGGAKWRGILPYTPLPMECLTWLSWSIAGRKPYQLLGDLISYIEDVKNWLIIPPPKMELHPDVRASIKETLRKENGHDTEEKAEKAVDPPPEPQPDAEAVARLREKVEEQMRQQKEKEGHLERREKDLRVEAKRMGLQKEKLQEQEKHSQEALQRANVKTEEAKQQIKELQDAAAKQSAEEIARQQKDAAAATEREDAYKKQMALNAKEVSELQAALSAAKAQIEVYEAKAAANPPTHFGGLNISTVSSVGSNNTTNNSIFQPQNSFGNYIGSNGYHQPFFNMVNSHVPGSPDPLPMEDIRNLPIEAEQSTKFGTIGFPRPGIWDQTQPIQFASNGFSKSRLYDPTQPIEFAPLNHTDFEQGFKEACRAWKEGKCPRGKRCKHKHEPCKKWMKGRCRFGASCYNSHDPFFKLLNIVPQNIDEPEEMNIDSSPRPQPTIWTNVSLPRVRGKPFSTPSAPKGILKSWNPASLTGLDSNDSLPSVFGRPTRKVLMNAPTPKTYIAPKNKSLMGLIRERENTPFNQDHYNLPVGTSVAFLESQKSHTRKKQACKNFLRGKCENSDEDCLYAHKPCQFFINNVCRFGNKCKESHDVAFLNTGNVNNPFLKTSDAQNQTQRAPHPLSEPPLTPSSFRYNPFAKEPQLQGHSQPQFNIERSLDDLLSLAAPKSAKAAKAPVSGVVCKFIQTRSGCTKSTCTFNHGGARNKQQASTQSQEVAKKSHPHFDKKGREFML</sequence>
<feature type="compositionally biased region" description="Polar residues" evidence="1">
    <location>
        <begin position="865"/>
        <end position="875"/>
    </location>
</feature>
<dbReference type="InterPro" id="IPR000571">
    <property type="entry name" value="Znf_CCCH"/>
</dbReference>
<feature type="compositionally biased region" description="Basic and acidic residues" evidence="1">
    <location>
        <begin position="876"/>
        <end position="893"/>
    </location>
</feature>
<dbReference type="CDD" id="cd06503">
    <property type="entry name" value="ATP-synt_Fo_b"/>
    <property type="match status" value="1"/>
</dbReference>
<organism evidence="3 4">
    <name type="scientific">Pyrenophora teres f. teres</name>
    <dbReference type="NCBI Taxonomy" id="97479"/>
    <lineage>
        <taxon>Eukaryota</taxon>
        <taxon>Fungi</taxon>
        <taxon>Dikarya</taxon>
        <taxon>Ascomycota</taxon>
        <taxon>Pezizomycotina</taxon>
        <taxon>Dothideomycetes</taxon>
        <taxon>Pleosporomycetidae</taxon>
        <taxon>Pleosporales</taxon>
        <taxon>Pleosporineae</taxon>
        <taxon>Pleosporaceae</taxon>
        <taxon>Pyrenophora</taxon>
    </lineage>
</organism>